<protein>
    <submittedName>
        <fullName evidence="1">Phage tail protein</fullName>
    </submittedName>
</protein>
<dbReference type="Pfam" id="PF06841">
    <property type="entry name" value="Phage_T4_gp19"/>
    <property type="match status" value="1"/>
</dbReference>
<organism evidence="1 2">
    <name type="scientific">Parazoarcus communis SWub3 = DSM 12120</name>
    <dbReference type="NCBI Taxonomy" id="1121029"/>
    <lineage>
        <taxon>Bacteria</taxon>
        <taxon>Pseudomonadati</taxon>
        <taxon>Pseudomonadota</taxon>
        <taxon>Betaproteobacteria</taxon>
        <taxon>Rhodocyclales</taxon>
        <taxon>Zoogloeaceae</taxon>
        <taxon>Parazoarcus</taxon>
    </lineage>
</organism>
<accession>A0A323UXP5</accession>
<evidence type="ECO:0000313" key="1">
    <source>
        <dbReference type="EMBL" id="PZA17021.1"/>
    </source>
</evidence>
<comment type="caution">
    <text evidence="1">The sequence shown here is derived from an EMBL/GenBank/DDBJ whole genome shotgun (WGS) entry which is preliminary data.</text>
</comment>
<dbReference type="InterPro" id="IPR011747">
    <property type="entry name" value="CHP02241"/>
</dbReference>
<reference evidence="1 2" key="1">
    <citation type="submission" date="2018-06" db="EMBL/GenBank/DDBJ databases">
        <title>Azoarcus communis strain SWub3 genome.</title>
        <authorList>
            <person name="Zorraquino Salvo V."/>
            <person name="Toubiana D."/>
            <person name="Blumwald E."/>
        </authorList>
    </citation>
    <scope>NUCLEOTIDE SEQUENCE [LARGE SCALE GENOMIC DNA]</scope>
    <source>
        <strain evidence="1 2">SWub3</strain>
    </source>
</reference>
<dbReference type="NCBIfam" id="TIGR02241">
    <property type="entry name" value="conserved hypothetical phage tail region protein"/>
    <property type="match status" value="1"/>
</dbReference>
<gene>
    <name evidence="1" type="ORF">DNK49_07180</name>
</gene>
<evidence type="ECO:0000313" key="2">
    <source>
        <dbReference type="Proteomes" id="UP000248259"/>
    </source>
</evidence>
<dbReference type="PANTHER" id="PTHR38009:SF1">
    <property type="entry name" value="CONSERVED HYPOTHETICAL PHAGE TAIL PROTEIN"/>
    <property type="match status" value="1"/>
</dbReference>
<keyword evidence="2" id="KW-1185">Reference proteome</keyword>
<dbReference type="OrthoDB" id="9799891at2"/>
<dbReference type="AlphaFoldDB" id="A0A323UXP5"/>
<dbReference type="EMBL" id="QKOE01000004">
    <property type="protein sequence ID" value="PZA17021.1"/>
    <property type="molecule type" value="Genomic_DNA"/>
</dbReference>
<dbReference type="Proteomes" id="UP000248259">
    <property type="component" value="Unassembled WGS sequence"/>
</dbReference>
<name>A0A323UXP5_9RHOO</name>
<dbReference type="RefSeq" id="WP_110523666.1">
    <property type="nucleotide sequence ID" value="NZ_QKOE01000004.1"/>
</dbReference>
<dbReference type="GO" id="GO:0005198">
    <property type="term" value="F:structural molecule activity"/>
    <property type="evidence" value="ECO:0007669"/>
    <property type="project" value="InterPro"/>
</dbReference>
<sequence>MATTLLLPAFRFEIKLIRSPDIVAGSQVLPGARRGYTPPSGDTVLGGRGASEWRGAFQECAGLEIEMDIQDYAEGGRNNGTVRRVGRAKFPPVVLRRGMFYSTDGDGRVNTELWHWMQRIINGERPVPRHDGLIQVMSADGELRASWMFDRGLPAKIRGPELNARTGEVAIEELSIAHEGLRLLPAEEPMT</sequence>
<dbReference type="PANTHER" id="PTHR38009">
    <property type="entry name" value="CONSERVED HYPOTHETICAL PHAGE TAIL PROTEIN"/>
    <property type="match status" value="1"/>
</dbReference>
<proteinExistence type="predicted"/>
<dbReference type="InterPro" id="IPR010667">
    <property type="entry name" value="Phage_T4_Gp19"/>
</dbReference>